<dbReference type="AlphaFoldDB" id="A0A409W3Q4"/>
<protein>
    <submittedName>
        <fullName evidence="2">Uncharacterized protein</fullName>
    </submittedName>
</protein>
<gene>
    <name evidence="2" type="ORF">CVT26_014727</name>
</gene>
<dbReference type="InterPro" id="IPR032675">
    <property type="entry name" value="LRR_dom_sf"/>
</dbReference>
<keyword evidence="3" id="KW-1185">Reference proteome</keyword>
<dbReference type="EMBL" id="NHYE01005422">
    <property type="protein sequence ID" value="PPQ73106.1"/>
    <property type="molecule type" value="Genomic_DNA"/>
</dbReference>
<proteinExistence type="predicted"/>
<dbReference type="Gene3D" id="3.80.10.10">
    <property type="entry name" value="Ribonuclease Inhibitor"/>
    <property type="match status" value="1"/>
</dbReference>
<feature type="region of interest" description="Disordered" evidence="1">
    <location>
        <begin position="420"/>
        <end position="453"/>
    </location>
</feature>
<evidence type="ECO:0000313" key="3">
    <source>
        <dbReference type="Proteomes" id="UP000284706"/>
    </source>
</evidence>
<reference evidence="2 3" key="1">
    <citation type="journal article" date="2018" name="Evol. Lett.">
        <title>Horizontal gene cluster transfer increased hallucinogenic mushroom diversity.</title>
        <authorList>
            <person name="Reynolds H.T."/>
            <person name="Vijayakumar V."/>
            <person name="Gluck-Thaler E."/>
            <person name="Korotkin H.B."/>
            <person name="Matheny P.B."/>
            <person name="Slot J.C."/>
        </authorList>
    </citation>
    <scope>NUCLEOTIDE SEQUENCE [LARGE SCALE GENOMIC DNA]</scope>
    <source>
        <strain evidence="2 3">SRW20</strain>
    </source>
</reference>
<dbReference type="SUPFAM" id="SSF52058">
    <property type="entry name" value="L domain-like"/>
    <property type="match status" value="1"/>
</dbReference>
<feature type="compositionally biased region" description="Basic and acidic residues" evidence="1">
    <location>
        <begin position="433"/>
        <end position="446"/>
    </location>
</feature>
<dbReference type="InParanoid" id="A0A409W3Q4"/>
<accession>A0A409W3Q4</accession>
<sequence>MRRLIHPYASIQAALPVELFYLTLDNILFPIPLPNGDESDKLEYERLLSTLSLVCQTFRVHINKTRFASIVIQDPNPEEAEYWLWRVYQLIRWYANSDSEYTMAEFASFITSFTVYSRWLIFLSQSKYLRYIMDHLFRASPRSVHVRRTPSTLAGHDTELNFSIVAACLYGDWRRRRVAWDDIDDGFKDALYGLCGESMLTSLELCAFAGVPADLLWGSRVRSLNLGGSTVEEYPHMNVGSWSRSVPQSSVLLRSLVASPEPLSSCKFLEDLFQLLNKGLKSASEVLANLVHLTLTIRDECFVSTGVSPLLASCQNLQSLTIHYPVCIDISPAFTYPRLPNLTSLTITVGAWGGCGYYDLRGGVLNTVLCLLDIQRKSAPKLRTDGISVSFDIMDAFQLDGQLQDVMYILDVLGKRIDTESTRGSDSDFDPSAMEREKSPGHEKVGDCSSRGGAKSNSMKVFVGVVIFTGRSNCNSATYEDVGPLYTTFRGDMLPELAVYAKPGISLKVRLIKMGVFDYNCLRRRMPLE</sequence>
<evidence type="ECO:0000313" key="2">
    <source>
        <dbReference type="EMBL" id="PPQ73106.1"/>
    </source>
</evidence>
<evidence type="ECO:0000256" key="1">
    <source>
        <dbReference type="SAM" id="MobiDB-lite"/>
    </source>
</evidence>
<dbReference type="Proteomes" id="UP000284706">
    <property type="component" value="Unassembled WGS sequence"/>
</dbReference>
<organism evidence="2 3">
    <name type="scientific">Gymnopilus dilepis</name>
    <dbReference type="NCBI Taxonomy" id="231916"/>
    <lineage>
        <taxon>Eukaryota</taxon>
        <taxon>Fungi</taxon>
        <taxon>Dikarya</taxon>
        <taxon>Basidiomycota</taxon>
        <taxon>Agaricomycotina</taxon>
        <taxon>Agaricomycetes</taxon>
        <taxon>Agaricomycetidae</taxon>
        <taxon>Agaricales</taxon>
        <taxon>Agaricineae</taxon>
        <taxon>Hymenogastraceae</taxon>
        <taxon>Gymnopilus</taxon>
    </lineage>
</organism>
<comment type="caution">
    <text evidence="2">The sequence shown here is derived from an EMBL/GenBank/DDBJ whole genome shotgun (WGS) entry which is preliminary data.</text>
</comment>
<name>A0A409W3Q4_9AGAR</name>